<dbReference type="EMBL" id="CP017258">
    <property type="protein sequence ID" value="AQW87437.1"/>
    <property type="molecule type" value="Genomic_DNA"/>
</dbReference>
<keyword evidence="6" id="KW-1185">Reference proteome</keyword>
<dbReference type="GO" id="GO:0030170">
    <property type="term" value="F:pyridoxal phosphate binding"/>
    <property type="evidence" value="ECO:0007669"/>
    <property type="project" value="InterPro"/>
</dbReference>
<keyword evidence="5" id="KW-0012">Acyltransferase</keyword>
<dbReference type="InterPro" id="IPR015421">
    <property type="entry name" value="PyrdxlP-dep_Trfase_major"/>
</dbReference>
<dbReference type="InterPro" id="IPR015424">
    <property type="entry name" value="PyrdxlP-dep_Trfase"/>
</dbReference>
<keyword evidence="3" id="KW-0663">Pyridoxal phosphate</keyword>
<accession>A0A1S6U7J3</accession>
<sequence length="386" mass="43306">MIEINNILEELENNFQKRELQNIKTNGLNIIKNKNKLLNLASNDYLGIASTQMFDDEFIKSTLGAPLKFSASSSRSLSGNHNEFEKLEQYLQNSYQNNKKALLFNSGYHLNVGVIAALSGIKNILFLIDRQAHASMYDGLKQGGANFKRYRHNDLNHLEELIQKNQNEFKYIIVLTEALFSMDGDFADIVSLVNLKQKYENILLYIDEAHSVGACGENGLGLVKASGFAKEVDFVVFTFGKAVASIGATLLCEQNFKDFFINKARSLIYSTALPQINVAYTHFIFKKIEGMNAQRKELIKLGYDFKSILTGNKINAIGDAHIISIITKSSQIATKLAKKLEQNGYYAPAIRPPTVAPNSSRIRISLNSLIKLQDLNKLIEVVCYEI</sequence>
<dbReference type="InterPro" id="IPR004839">
    <property type="entry name" value="Aminotransferase_I/II_large"/>
</dbReference>
<organism evidence="5 6">
    <name type="scientific">Campylobacter pinnipediorum subsp. caledonicus</name>
    <dbReference type="NCBI Taxonomy" id="1874362"/>
    <lineage>
        <taxon>Bacteria</taxon>
        <taxon>Pseudomonadati</taxon>
        <taxon>Campylobacterota</taxon>
        <taxon>Epsilonproteobacteria</taxon>
        <taxon>Campylobacterales</taxon>
        <taxon>Campylobacteraceae</taxon>
        <taxon>Campylobacter</taxon>
    </lineage>
</organism>
<protein>
    <submittedName>
        <fullName evidence="5">8-amino-7-oxononanoate synthase</fullName>
        <ecNumber evidence="5">2.3.1.47</ecNumber>
    </submittedName>
</protein>
<evidence type="ECO:0000256" key="3">
    <source>
        <dbReference type="ARBA" id="ARBA00022898"/>
    </source>
</evidence>
<dbReference type="Proteomes" id="UP000190868">
    <property type="component" value="Chromosome"/>
</dbReference>
<gene>
    <name evidence="5" type="primary">bioF</name>
    <name evidence="5" type="ORF">CPIN18021_0614</name>
</gene>
<evidence type="ECO:0000313" key="6">
    <source>
        <dbReference type="Proteomes" id="UP000190868"/>
    </source>
</evidence>
<dbReference type="PANTHER" id="PTHR13693">
    <property type="entry name" value="CLASS II AMINOTRANSFERASE/8-AMINO-7-OXONONANOATE SYNTHASE"/>
    <property type="match status" value="1"/>
</dbReference>
<evidence type="ECO:0000256" key="1">
    <source>
        <dbReference type="ARBA" id="ARBA00001933"/>
    </source>
</evidence>
<dbReference type="SUPFAM" id="SSF53383">
    <property type="entry name" value="PLP-dependent transferases"/>
    <property type="match status" value="1"/>
</dbReference>
<dbReference type="Gene3D" id="3.40.640.10">
    <property type="entry name" value="Type I PLP-dependent aspartate aminotransferase-like (Major domain)"/>
    <property type="match status" value="1"/>
</dbReference>
<dbReference type="AlphaFoldDB" id="A0A1S6U7J3"/>
<keyword evidence="2 5" id="KW-0808">Transferase</keyword>
<evidence type="ECO:0000256" key="2">
    <source>
        <dbReference type="ARBA" id="ARBA00022679"/>
    </source>
</evidence>
<reference evidence="6" key="1">
    <citation type="submission" date="2016-09" db="EMBL/GenBank/DDBJ databases">
        <title>Comparative genomics of the Campylobacter concisus group.</title>
        <authorList>
            <person name="Miller W.G."/>
            <person name="Yee E."/>
            <person name="Chapman M.H."/>
            <person name="Huynh S."/>
            <person name="Bono J.L."/>
            <person name="On S.L.W."/>
            <person name="StLeger J."/>
            <person name="Foster G."/>
            <person name="Parker C.T."/>
        </authorList>
    </citation>
    <scope>NUCLEOTIDE SEQUENCE [LARGE SCALE GENOMIC DNA]</scope>
    <source>
        <strain evidence="6">RM18021</strain>
    </source>
</reference>
<dbReference type="Pfam" id="PF00155">
    <property type="entry name" value="Aminotran_1_2"/>
    <property type="match status" value="1"/>
</dbReference>
<dbReference type="Gene3D" id="3.90.1150.10">
    <property type="entry name" value="Aspartate Aminotransferase, domain 1"/>
    <property type="match status" value="1"/>
</dbReference>
<dbReference type="EC" id="2.3.1.47" evidence="5"/>
<feature type="domain" description="Aminotransferase class I/classII large" evidence="4">
    <location>
        <begin position="36"/>
        <end position="381"/>
    </location>
</feature>
<dbReference type="InterPro" id="IPR015422">
    <property type="entry name" value="PyrdxlP-dep_Trfase_small"/>
</dbReference>
<evidence type="ECO:0000259" key="4">
    <source>
        <dbReference type="Pfam" id="PF00155"/>
    </source>
</evidence>
<proteinExistence type="predicted"/>
<dbReference type="PANTHER" id="PTHR13693:SF100">
    <property type="entry name" value="8-AMINO-7-OXONONANOATE SYNTHASE"/>
    <property type="match status" value="1"/>
</dbReference>
<dbReference type="GO" id="GO:0008710">
    <property type="term" value="F:8-amino-7-oxononanoate synthase activity"/>
    <property type="evidence" value="ECO:0007669"/>
    <property type="project" value="UniProtKB-EC"/>
</dbReference>
<evidence type="ECO:0000313" key="5">
    <source>
        <dbReference type="EMBL" id="AQW87437.1"/>
    </source>
</evidence>
<dbReference type="InterPro" id="IPR050087">
    <property type="entry name" value="AON_synthase_class-II"/>
</dbReference>
<dbReference type="GO" id="GO:0009102">
    <property type="term" value="P:biotin biosynthetic process"/>
    <property type="evidence" value="ECO:0007669"/>
    <property type="project" value="TreeGrafter"/>
</dbReference>
<comment type="cofactor">
    <cofactor evidence="1">
        <name>pyridoxal 5'-phosphate</name>
        <dbReference type="ChEBI" id="CHEBI:597326"/>
    </cofactor>
</comment>
<name>A0A1S6U7J3_9BACT</name>